<evidence type="ECO:0000256" key="2">
    <source>
        <dbReference type="SAM" id="SignalP"/>
    </source>
</evidence>
<protein>
    <recommendedName>
        <fullName evidence="3">Lipid/polyisoprenoid-binding YceI-like domain-containing protein</fullName>
    </recommendedName>
</protein>
<feature type="chain" id="PRO_5047007374" description="Lipid/polyisoprenoid-binding YceI-like domain-containing protein" evidence="2">
    <location>
        <begin position="20"/>
        <end position="225"/>
    </location>
</feature>
<evidence type="ECO:0000313" key="4">
    <source>
        <dbReference type="EMBL" id="BDG05124.1"/>
    </source>
</evidence>
<dbReference type="Proteomes" id="UP001162891">
    <property type="component" value="Chromosome"/>
</dbReference>
<feature type="signal peptide" evidence="2">
    <location>
        <begin position="1"/>
        <end position="19"/>
    </location>
</feature>
<accession>A0ABM7X009</accession>
<dbReference type="Gene3D" id="2.40.128.110">
    <property type="entry name" value="Lipid/polyisoprenoid-binding, YceI-like"/>
    <property type="match status" value="1"/>
</dbReference>
<evidence type="ECO:0000313" key="5">
    <source>
        <dbReference type="Proteomes" id="UP001162891"/>
    </source>
</evidence>
<dbReference type="InterPro" id="IPR007372">
    <property type="entry name" value="Lipid/polyisoprenoid-bd_YceI"/>
</dbReference>
<dbReference type="PANTHER" id="PTHR34406:SF1">
    <property type="entry name" value="PROTEIN YCEI"/>
    <property type="match status" value="1"/>
</dbReference>
<evidence type="ECO:0000259" key="3">
    <source>
        <dbReference type="SMART" id="SM00867"/>
    </source>
</evidence>
<keyword evidence="5" id="KW-1185">Reference proteome</keyword>
<sequence length="225" mass="23859">MQTRILLALITLSATSAPAGSRYEPLPTGDGIRIHVAKRGMLSAFGHDHDFEVTRWHGAAELPDGDPARAVVEVVLAADSLRDREKGLSGSDRKKVEGQTAGPDVLDAARDPEITYRSDHVTLDAGSRPEAGPVRGTIQGRLTLHGQTKPLDATFEAKRAAEAWQVTGKAKFRQSEFGIKPYTAPGGALGVQDEVEVTFSLTLRPGPAVHAAAPADAREGAAVTR</sequence>
<dbReference type="SUPFAM" id="SSF101874">
    <property type="entry name" value="YceI-like"/>
    <property type="match status" value="1"/>
</dbReference>
<name>A0ABM7X009_9BACT</name>
<feature type="compositionally biased region" description="Basic and acidic residues" evidence="1">
    <location>
        <begin position="85"/>
        <end position="97"/>
    </location>
</feature>
<dbReference type="RefSeq" id="WP_248353677.1">
    <property type="nucleotide sequence ID" value="NZ_AP025591.1"/>
</dbReference>
<dbReference type="InterPro" id="IPR036761">
    <property type="entry name" value="TTHA0802/YceI-like_sf"/>
</dbReference>
<gene>
    <name evidence="4" type="ORF">AMOR_41200</name>
</gene>
<organism evidence="4 5">
    <name type="scientific">Anaeromyxobacter oryzae</name>
    <dbReference type="NCBI Taxonomy" id="2918170"/>
    <lineage>
        <taxon>Bacteria</taxon>
        <taxon>Pseudomonadati</taxon>
        <taxon>Myxococcota</taxon>
        <taxon>Myxococcia</taxon>
        <taxon>Myxococcales</taxon>
        <taxon>Cystobacterineae</taxon>
        <taxon>Anaeromyxobacteraceae</taxon>
        <taxon>Anaeromyxobacter</taxon>
    </lineage>
</organism>
<evidence type="ECO:0000256" key="1">
    <source>
        <dbReference type="SAM" id="MobiDB-lite"/>
    </source>
</evidence>
<dbReference type="SMART" id="SM00867">
    <property type="entry name" value="YceI"/>
    <property type="match status" value="1"/>
</dbReference>
<feature type="region of interest" description="Disordered" evidence="1">
    <location>
        <begin position="85"/>
        <end position="105"/>
    </location>
</feature>
<proteinExistence type="predicted"/>
<dbReference type="Pfam" id="PF04264">
    <property type="entry name" value="YceI"/>
    <property type="match status" value="1"/>
</dbReference>
<keyword evidence="2" id="KW-0732">Signal</keyword>
<dbReference type="EMBL" id="AP025591">
    <property type="protein sequence ID" value="BDG05124.1"/>
    <property type="molecule type" value="Genomic_DNA"/>
</dbReference>
<dbReference type="PANTHER" id="PTHR34406">
    <property type="entry name" value="PROTEIN YCEI"/>
    <property type="match status" value="1"/>
</dbReference>
<feature type="domain" description="Lipid/polyisoprenoid-binding YceI-like" evidence="3">
    <location>
        <begin position="22"/>
        <end position="204"/>
    </location>
</feature>
<reference evidence="5" key="1">
    <citation type="journal article" date="2022" name="Int. J. Syst. Evol. Microbiol.">
        <title>Anaeromyxobacter oryzae sp. nov., Anaeromyxobacter diazotrophicus sp. nov. and Anaeromyxobacter paludicola sp. nov., isolated from paddy soils.</title>
        <authorList>
            <person name="Itoh H."/>
            <person name="Xu Z."/>
            <person name="Mise K."/>
            <person name="Masuda Y."/>
            <person name="Ushijima N."/>
            <person name="Hayakawa C."/>
            <person name="Shiratori Y."/>
            <person name="Senoo K."/>
        </authorList>
    </citation>
    <scope>NUCLEOTIDE SEQUENCE [LARGE SCALE GENOMIC DNA]</scope>
    <source>
        <strain evidence="5">Red232</strain>
    </source>
</reference>